<feature type="transmembrane region" description="Helical" evidence="13">
    <location>
        <begin position="409"/>
        <end position="432"/>
    </location>
</feature>
<evidence type="ECO:0000256" key="8">
    <source>
        <dbReference type="ARBA" id="ARBA00022989"/>
    </source>
</evidence>
<evidence type="ECO:0000256" key="12">
    <source>
        <dbReference type="SAM" id="MobiDB-lite"/>
    </source>
</evidence>
<keyword evidence="9" id="KW-0406">Ion transport</keyword>
<dbReference type="Gene3D" id="1.10.238.10">
    <property type="entry name" value="EF-hand"/>
    <property type="match status" value="1"/>
</dbReference>
<keyword evidence="6" id="KW-0106">Calcium</keyword>
<feature type="region of interest" description="Disordered" evidence="12">
    <location>
        <begin position="86"/>
        <end position="119"/>
    </location>
</feature>
<evidence type="ECO:0000256" key="10">
    <source>
        <dbReference type="ARBA" id="ARBA00023136"/>
    </source>
</evidence>
<comment type="caution">
    <text evidence="15">The sequence shown here is derived from an EMBL/GenBank/DDBJ whole genome shotgun (WGS) entry which is preliminary data.</text>
</comment>
<dbReference type="GO" id="GO:0008076">
    <property type="term" value="C:voltage-gated potassium channel complex"/>
    <property type="evidence" value="ECO:0007669"/>
    <property type="project" value="InterPro"/>
</dbReference>
<proteinExistence type="predicted"/>
<evidence type="ECO:0000256" key="2">
    <source>
        <dbReference type="ARBA" id="ARBA00022448"/>
    </source>
</evidence>
<evidence type="ECO:0000259" key="14">
    <source>
        <dbReference type="PROSITE" id="PS50222"/>
    </source>
</evidence>
<dbReference type="GO" id="GO:0005509">
    <property type="term" value="F:calcium ion binding"/>
    <property type="evidence" value="ECO:0007669"/>
    <property type="project" value="InterPro"/>
</dbReference>
<evidence type="ECO:0000256" key="3">
    <source>
        <dbReference type="ARBA" id="ARBA00022538"/>
    </source>
</evidence>
<dbReference type="SMART" id="SM00054">
    <property type="entry name" value="EFh"/>
    <property type="match status" value="2"/>
</dbReference>
<feature type="compositionally biased region" description="Pro residues" evidence="12">
    <location>
        <begin position="103"/>
        <end position="112"/>
    </location>
</feature>
<dbReference type="SUPFAM" id="SSF56219">
    <property type="entry name" value="DNase I-like"/>
    <property type="match status" value="1"/>
</dbReference>
<gene>
    <name evidence="15" type="ORF">EVOR1521_LOCUS14324</name>
</gene>
<dbReference type="Pfam" id="PF13499">
    <property type="entry name" value="EF-hand_7"/>
    <property type="match status" value="1"/>
</dbReference>
<feature type="transmembrane region" description="Helical" evidence="13">
    <location>
        <begin position="253"/>
        <end position="272"/>
    </location>
</feature>
<feature type="domain" description="EF-hand" evidence="14">
    <location>
        <begin position="494"/>
        <end position="529"/>
    </location>
</feature>
<feature type="transmembrane region" description="Helical" evidence="13">
    <location>
        <begin position="219"/>
        <end position="241"/>
    </location>
</feature>
<evidence type="ECO:0000256" key="11">
    <source>
        <dbReference type="ARBA" id="ARBA00023303"/>
    </source>
</evidence>
<keyword evidence="4 13" id="KW-0812">Transmembrane</keyword>
<dbReference type="InterPro" id="IPR011992">
    <property type="entry name" value="EF-hand-dom_pair"/>
</dbReference>
<keyword evidence="7" id="KW-0630">Potassium</keyword>
<accession>A0AA36IKL4</accession>
<evidence type="ECO:0000256" key="5">
    <source>
        <dbReference type="ARBA" id="ARBA00022826"/>
    </source>
</evidence>
<dbReference type="PRINTS" id="PR00169">
    <property type="entry name" value="KCHANNEL"/>
</dbReference>
<feature type="compositionally biased region" description="Low complexity" evidence="12">
    <location>
        <begin position="151"/>
        <end position="170"/>
    </location>
</feature>
<dbReference type="AlphaFoldDB" id="A0AA36IKL4"/>
<keyword evidence="3" id="KW-0633">Potassium transport</keyword>
<dbReference type="GO" id="GO:0001508">
    <property type="term" value="P:action potential"/>
    <property type="evidence" value="ECO:0007669"/>
    <property type="project" value="TreeGrafter"/>
</dbReference>
<dbReference type="PANTHER" id="PTHR11537">
    <property type="entry name" value="VOLTAGE-GATED POTASSIUM CHANNEL"/>
    <property type="match status" value="1"/>
</dbReference>
<evidence type="ECO:0000256" key="6">
    <source>
        <dbReference type="ARBA" id="ARBA00022837"/>
    </source>
</evidence>
<dbReference type="Proteomes" id="UP001178507">
    <property type="component" value="Unassembled WGS sequence"/>
</dbReference>
<evidence type="ECO:0000256" key="4">
    <source>
        <dbReference type="ARBA" id="ARBA00022692"/>
    </source>
</evidence>
<evidence type="ECO:0000256" key="9">
    <source>
        <dbReference type="ARBA" id="ARBA00023065"/>
    </source>
</evidence>
<keyword evidence="11" id="KW-0407">Ion channel</keyword>
<evidence type="ECO:0000256" key="1">
    <source>
        <dbReference type="ARBA" id="ARBA00004141"/>
    </source>
</evidence>
<dbReference type="PROSITE" id="PS50222">
    <property type="entry name" value="EF_HAND_2"/>
    <property type="match status" value="2"/>
</dbReference>
<organism evidence="15 16">
    <name type="scientific">Effrenium voratum</name>
    <dbReference type="NCBI Taxonomy" id="2562239"/>
    <lineage>
        <taxon>Eukaryota</taxon>
        <taxon>Sar</taxon>
        <taxon>Alveolata</taxon>
        <taxon>Dinophyceae</taxon>
        <taxon>Suessiales</taxon>
        <taxon>Symbiodiniaceae</taxon>
        <taxon>Effrenium</taxon>
    </lineage>
</organism>
<evidence type="ECO:0000256" key="7">
    <source>
        <dbReference type="ARBA" id="ARBA00022958"/>
    </source>
</evidence>
<evidence type="ECO:0000313" key="15">
    <source>
        <dbReference type="EMBL" id="CAJ1388464.1"/>
    </source>
</evidence>
<protein>
    <recommendedName>
        <fullName evidence="14">EF-hand domain-containing protein</fullName>
    </recommendedName>
</protein>
<dbReference type="PANTHER" id="PTHR11537:SF254">
    <property type="entry name" value="POTASSIUM VOLTAGE-GATED CHANNEL PROTEIN SHAB"/>
    <property type="match status" value="1"/>
</dbReference>
<dbReference type="Gene3D" id="1.10.287.70">
    <property type="match status" value="1"/>
</dbReference>
<feature type="domain" description="EF-hand" evidence="14">
    <location>
        <begin position="458"/>
        <end position="493"/>
    </location>
</feature>
<dbReference type="InterPro" id="IPR036691">
    <property type="entry name" value="Endo/exonu/phosph_ase_sf"/>
</dbReference>
<keyword evidence="10 13" id="KW-0472">Membrane</keyword>
<reference evidence="15" key="1">
    <citation type="submission" date="2023-08" db="EMBL/GenBank/DDBJ databases">
        <authorList>
            <person name="Chen Y."/>
            <person name="Shah S."/>
            <person name="Dougan E. K."/>
            <person name="Thang M."/>
            <person name="Chan C."/>
        </authorList>
    </citation>
    <scope>NUCLEOTIDE SEQUENCE</scope>
</reference>
<evidence type="ECO:0000256" key="13">
    <source>
        <dbReference type="SAM" id="Phobius"/>
    </source>
</evidence>
<keyword evidence="16" id="KW-1185">Reference proteome</keyword>
<keyword evidence="2" id="KW-0813">Transport</keyword>
<feature type="transmembrane region" description="Helical" evidence="13">
    <location>
        <begin position="352"/>
        <end position="372"/>
    </location>
</feature>
<feature type="region of interest" description="Disordered" evidence="12">
    <location>
        <begin position="151"/>
        <end position="186"/>
    </location>
</feature>
<dbReference type="InterPro" id="IPR002048">
    <property type="entry name" value="EF_hand_dom"/>
</dbReference>
<dbReference type="PROSITE" id="PS00018">
    <property type="entry name" value="EF_HAND_1"/>
    <property type="match status" value="2"/>
</dbReference>
<comment type="subcellular location">
    <subcellularLocation>
        <location evidence="1">Membrane</location>
        <topology evidence="1">Multi-pass membrane protein</topology>
    </subcellularLocation>
</comment>
<dbReference type="InterPro" id="IPR028325">
    <property type="entry name" value="VG_K_chnl"/>
</dbReference>
<evidence type="ECO:0000313" key="16">
    <source>
        <dbReference type="Proteomes" id="UP001178507"/>
    </source>
</evidence>
<dbReference type="EMBL" id="CAUJNA010001691">
    <property type="protein sequence ID" value="CAJ1388464.1"/>
    <property type="molecule type" value="Genomic_DNA"/>
</dbReference>
<keyword evidence="5" id="KW-0631">Potassium channel</keyword>
<dbReference type="CDD" id="cd00051">
    <property type="entry name" value="EFh"/>
    <property type="match status" value="1"/>
</dbReference>
<dbReference type="Pfam" id="PF00520">
    <property type="entry name" value="Ion_trans"/>
    <property type="match status" value="1"/>
</dbReference>
<dbReference type="SUPFAM" id="SSF81324">
    <property type="entry name" value="Voltage-gated potassium channels"/>
    <property type="match status" value="1"/>
</dbReference>
<dbReference type="SUPFAM" id="SSF47473">
    <property type="entry name" value="EF-hand"/>
    <property type="match status" value="1"/>
</dbReference>
<name>A0AA36IKL4_9DINO</name>
<dbReference type="InterPro" id="IPR005821">
    <property type="entry name" value="Ion_trans_dom"/>
</dbReference>
<dbReference type="InterPro" id="IPR018247">
    <property type="entry name" value="EF_Hand_1_Ca_BS"/>
</dbReference>
<dbReference type="GO" id="GO:0005249">
    <property type="term" value="F:voltage-gated potassium channel activity"/>
    <property type="evidence" value="ECO:0007669"/>
    <property type="project" value="InterPro"/>
</dbReference>
<sequence length="968" mass="106235">MEASFSAHLTELTNRFKSELLQHYERDLASWKANVEAGSAESDLEPSAGKTLRLAALSKDAAVANTRALLKKAPVAESSEELLPWVRESGELSTPKKKAELPAPKPAEPDPCTPSVAPEVLLPRVPSSDSENQKLQLPHTLEEPEAHFEVGALSKRSSTTSSSSSASLGSSEDDTPKLPANYLQTKRPSTGSIGAVLLREPAVSRVFMFLQDSDSSNAAWFYATGMNYCVALSIAFTIWQAGDQPVVSLHTEGLIQIVVESILLVELLVHWLSSSEKRAFWKSSYNLVDLLAVLPLVVRSIFGVAPPTRLENAVAHFTLYCFVPVVRQLKLIRKFQKLRLLMHVISTTLDALKLLLFLVCLICNFFGCLLFITEPVQSQSLPFAIYLSTVTVTTVGTCDLAPTTWPGKIIAGVLCIISVLFMAMPLSVIGNAMSQAWSDRHRILLVIQARRRLKMLGYSAADMPRVFKRFDRDGNGELDLGEFCALVAAMRVGMKPSEASELFVAFDADGDGAINEMEFMKALFPLDYRRLYRRSSGMTFGACHQNCFVMLSPQEEPFTDGEVDVAFITLSETRLPLGPWVREYRNQPHVLDAATYQNSLKEGDKSNDMPWSGLLDGMAEKYNGNLKTLLLFSRTRFRRNPDSPPLFGRLTDKRVAGLALPNPKKAFLGRSLLSRCSELHFCFAGAHFPITDIAAALEVPNGLEVAKVLMARTLRKVLRRAFRQGLLDNNTLLLLQGDLNSRTVLGSDNVKDVLSELMADREMQEAIQHGLPILEGDWFEPCGHTDAKRLPVTYKFTPEVGEAFRTEPSSLSVGQVLSAASPEPSASATLASVPAEQMKSWGLDFKEAGFRNFRFPAAADRLICWAPAPLARRLQWSFPLSQVNYRQGGSDHRPVMLEAVLTLLPEEPERASESRVSASPALLEAVMLADAEDSDSGEPGLLNGLACAASGAASSLSGWLQRSTSRAT</sequence>
<keyword evidence="8 13" id="KW-1133">Transmembrane helix</keyword>